<dbReference type="InterPro" id="IPR050445">
    <property type="entry name" value="Bact_polysacc_biosynth/exp"/>
</dbReference>
<evidence type="ECO:0000256" key="3">
    <source>
        <dbReference type="ARBA" id="ARBA00008883"/>
    </source>
</evidence>
<keyword evidence="12 17" id="KW-1133">Transmembrane helix</keyword>
<dbReference type="Proteomes" id="UP001220395">
    <property type="component" value="Chromosome"/>
</dbReference>
<dbReference type="GO" id="GO:0004715">
    <property type="term" value="F:non-membrane spanning protein tyrosine kinase activity"/>
    <property type="evidence" value="ECO:0007669"/>
    <property type="project" value="UniProtKB-EC"/>
</dbReference>
<name>A0ABY7TMA0_9SPHN</name>
<evidence type="ECO:0000256" key="15">
    <source>
        <dbReference type="ARBA" id="ARBA00051245"/>
    </source>
</evidence>
<dbReference type="NCBIfam" id="TIGR01007">
    <property type="entry name" value="eps_fam"/>
    <property type="match status" value="1"/>
</dbReference>
<dbReference type="EMBL" id="CP117411">
    <property type="protein sequence ID" value="WCT74121.1"/>
    <property type="molecule type" value="Genomic_DNA"/>
</dbReference>
<evidence type="ECO:0000313" key="22">
    <source>
        <dbReference type="Proteomes" id="UP001220395"/>
    </source>
</evidence>
<evidence type="ECO:0000256" key="16">
    <source>
        <dbReference type="SAM" id="Coils"/>
    </source>
</evidence>
<keyword evidence="11 21" id="KW-0067">ATP-binding</keyword>
<dbReference type="Pfam" id="PF13807">
    <property type="entry name" value="GNVR"/>
    <property type="match status" value="1"/>
</dbReference>
<keyword evidence="6" id="KW-0997">Cell inner membrane</keyword>
<gene>
    <name evidence="21" type="ORF">PQ455_02495</name>
</gene>
<protein>
    <recommendedName>
        <fullName evidence="4">non-specific protein-tyrosine kinase</fullName>
        <ecNumber evidence="4">2.7.10.2</ecNumber>
    </recommendedName>
</protein>
<keyword evidence="5" id="KW-1003">Cell membrane</keyword>
<dbReference type="Gene3D" id="3.40.50.300">
    <property type="entry name" value="P-loop containing nucleotide triphosphate hydrolases"/>
    <property type="match status" value="1"/>
</dbReference>
<keyword evidence="22" id="KW-1185">Reference proteome</keyword>
<evidence type="ECO:0000256" key="7">
    <source>
        <dbReference type="ARBA" id="ARBA00022679"/>
    </source>
</evidence>
<evidence type="ECO:0000256" key="17">
    <source>
        <dbReference type="SAM" id="Phobius"/>
    </source>
</evidence>
<dbReference type="PANTHER" id="PTHR32309:SF13">
    <property type="entry name" value="FERRIC ENTEROBACTIN TRANSPORT PROTEIN FEPE"/>
    <property type="match status" value="1"/>
</dbReference>
<evidence type="ECO:0000256" key="4">
    <source>
        <dbReference type="ARBA" id="ARBA00011903"/>
    </source>
</evidence>
<dbReference type="InterPro" id="IPR032807">
    <property type="entry name" value="GNVR"/>
</dbReference>
<comment type="subcellular location">
    <subcellularLocation>
        <location evidence="1">Cell inner membrane</location>
        <topology evidence="1">Multi-pass membrane protein</topology>
    </subcellularLocation>
</comment>
<keyword evidence="9" id="KW-0547">Nucleotide-binding</keyword>
<dbReference type="InterPro" id="IPR025669">
    <property type="entry name" value="AAA_dom"/>
</dbReference>
<dbReference type="InterPro" id="IPR003856">
    <property type="entry name" value="LPS_length_determ_N"/>
</dbReference>
<evidence type="ECO:0000259" key="18">
    <source>
        <dbReference type="Pfam" id="PF02706"/>
    </source>
</evidence>
<feature type="transmembrane region" description="Helical" evidence="17">
    <location>
        <begin position="32"/>
        <end position="51"/>
    </location>
</feature>
<dbReference type="GO" id="GO:0005524">
    <property type="term" value="F:ATP binding"/>
    <property type="evidence" value="ECO:0007669"/>
    <property type="project" value="UniProtKB-KW"/>
</dbReference>
<keyword evidence="14" id="KW-0829">Tyrosine-protein kinase</keyword>
<dbReference type="CDD" id="cd05387">
    <property type="entry name" value="BY-kinase"/>
    <property type="match status" value="1"/>
</dbReference>
<evidence type="ECO:0000256" key="6">
    <source>
        <dbReference type="ARBA" id="ARBA00022519"/>
    </source>
</evidence>
<dbReference type="SUPFAM" id="SSF52540">
    <property type="entry name" value="P-loop containing nucleoside triphosphate hydrolases"/>
    <property type="match status" value="1"/>
</dbReference>
<dbReference type="InterPro" id="IPR005702">
    <property type="entry name" value="Wzc-like_C"/>
</dbReference>
<feature type="domain" description="Tyrosine-protein kinase G-rich" evidence="20">
    <location>
        <begin position="394"/>
        <end position="464"/>
    </location>
</feature>
<evidence type="ECO:0000256" key="5">
    <source>
        <dbReference type="ARBA" id="ARBA00022475"/>
    </source>
</evidence>
<comment type="catalytic activity">
    <reaction evidence="15">
        <text>L-tyrosyl-[protein] + ATP = O-phospho-L-tyrosyl-[protein] + ADP + H(+)</text>
        <dbReference type="Rhea" id="RHEA:10596"/>
        <dbReference type="Rhea" id="RHEA-COMP:10136"/>
        <dbReference type="Rhea" id="RHEA-COMP:20101"/>
        <dbReference type="ChEBI" id="CHEBI:15378"/>
        <dbReference type="ChEBI" id="CHEBI:30616"/>
        <dbReference type="ChEBI" id="CHEBI:46858"/>
        <dbReference type="ChEBI" id="CHEBI:61978"/>
        <dbReference type="ChEBI" id="CHEBI:456216"/>
        <dbReference type="EC" id="2.7.10.2"/>
    </reaction>
</comment>
<reference evidence="21 22" key="1">
    <citation type="submission" date="2023-02" db="EMBL/GenBank/DDBJ databases">
        <title>Genome sequence of Sphingomonas naphthae.</title>
        <authorList>
            <person name="Kim S."/>
            <person name="Heo J."/>
            <person name="Kwon S.-W."/>
        </authorList>
    </citation>
    <scope>NUCLEOTIDE SEQUENCE [LARGE SCALE GENOMIC DNA]</scope>
    <source>
        <strain evidence="21 22">KACC 18716</strain>
    </source>
</reference>
<feature type="domain" description="AAA" evidence="19">
    <location>
        <begin position="546"/>
        <end position="659"/>
    </location>
</feature>
<comment type="similarity">
    <text evidence="3">Belongs to the etk/wzc family.</text>
</comment>
<dbReference type="InterPro" id="IPR027417">
    <property type="entry name" value="P-loop_NTPase"/>
</dbReference>
<evidence type="ECO:0000256" key="12">
    <source>
        <dbReference type="ARBA" id="ARBA00022989"/>
    </source>
</evidence>
<dbReference type="Pfam" id="PF02706">
    <property type="entry name" value="Wzz"/>
    <property type="match status" value="1"/>
</dbReference>
<evidence type="ECO:0000256" key="1">
    <source>
        <dbReference type="ARBA" id="ARBA00004429"/>
    </source>
</evidence>
<evidence type="ECO:0000259" key="19">
    <source>
        <dbReference type="Pfam" id="PF13614"/>
    </source>
</evidence>
<dbReference type="Pfam" id="PF13614">
    <property type="entry name" value="AAA_31"/>
    <property type="match status" value="1"/>
</dbReference>
<keyword evidence="16" id="KW-0175">Coiled coil</keyword>
<keyword evidence="8 17" id="KW-0812">Transmembrane</keyword>
<keyword evidence="7 21" id="KW-0808">Transferase</keyword>
<sequence>MAAAAGFADGISAEEESGIDLGGVLRFLRRRWAWILGTAVVVALVAGLALLQVTPRYSATASVAVQTQKTQVVDIQDVVQGLTPDVATMETQASILRSMRLSELVMNRLKLDTDPEFNPTLKQTTGFRLLKPSTWFGSAPEPVLTTYQKARIRSSIIARVQKAFGIAPVLKSYVINIAATSEDPEKSAAMANTLADLYISDGIEAKYDATKRASAYLESRVEELRQAAVESDRQVEAYRGSARLVSSDMGTVDTQQLSEINSQLILARSERAAKEAQLNQLRSLTSRGGNGVDTAAAVISSPLVQALRQQESEVVRKLGDLQATYGDRHPRIINAQSELRDLRSKIEDEVRKLAAATSNEVQVARAREGTLSGSLGSIEGRVVRGGQASVRLRELQREADANRGIYETFLNRLKETRQQVDVQTADSRIISSANVPVRPSFPQVGQTLALALVGGMIAGIVLSLGLERLDNTVRGADAVEAIGGGTTLAFIPIVKGDYDRPEDIVIERPQAMAAESLRTLRSAIALSDVDTPPKVVMLSSSVPAEGKTFVSTGLARVSAQSGLRTIIIDADMRHPRVHHAFGMENKAGLVQVLSGETSLASVLQRDAGTGVDVLSAGHGAVNPPDLLRSHHMEQLVQRLRDTYDFVVIDTPPFTPMTDSQIVSRLVDKMLLVVRWGHTPVPVVQTTLRQVHRIGAPLVGSVLSQVNLQRQATYGYGDYGYHYSRYGAYYGASA</sequence>
<feature type="coiled-coil region" evidence="16">
    <location>
        <begin position="332"/>
        <end position="359"/>
    </location>
</feature>
<proteinExistence type="inferred from homology"/>
<evidence type="ECO:0000256" key="2">
    <source>
        <dbReference type="ARBA" id="ARBA00007316"/>
    </source>
</evidence>
<evidence type="ECO:0000259" key="20">
    <source>
        <dbReference type="Pfam" id="PF13807"/>
    </source>
</evidence>
<comment type="similarity">
    <text evidence="2">Belongs to the CpsD/CapB family.</text>
</comment>
<evidence type="ECO:0000256" key="8">
    <source>
        <dbReference type="ARBA" id="ARBA00022692"/>
    </source>
</evidence>
<evidence type="ECO:0000313" key="21">
    <source>
        <dbReference type="EMBL" id="WCT74121.1"/>
    </source>
</evidence>
<dbReference type="EC" id="2.7.10.2" evidence="4"/>
<evidence type="ECO:0000256" key="10">
    <source>
        <dbReference type="ARBA" id="ARBA00022777"/>
    </source>
</evidence>
<evidence type="ECO:0000256" key="14">
    <source>
        <dbReference type="ARBA" id="ARBA00023137"/>
    </source>
</evidence>
<feature type="domain" description="Polysaccharide chain length determinant N-terminal" evidence="18">
    <location>
        <begin position="19"/>
        <end position="107"/>
    </location>
</feature>
<evidence type="ECO:0000256" key="13">
    <source>
        <dbReference type="ARBA" id="ARBA00023136"/>
    </source>
</evidence>
<keyword evidence="10" id="KW-0418">Kinase</keyword>
<accession>A0ABY7TMA0</accession>
<evidence type="ECO:0000256" key="11">
    <source>
        <dbReference type="ARBA" id="ARBA00022840"/>
    </source>
</evidence>
<dbReference type="RefSeq" id="WP_273688905.1">
    <property type="nucleotide sequence ID" value="NZ_CP117411.1"/>
</dbReference>
<evidence type="ECO:0000256" key="9">
    <source>
        <dbReference type="ARBA" id="ARBA00022741"/>
    </source>
</evidence>
<organism evidence="21 22">
    <name type="scientific">Sphingomonas naphthae</name>
    <dbReference type="NCBI Taxonomy" id="1813468"/>
    <lineage>
        <taxon>Bacteria</taxon>
        <taxon>Pseudomonadati</taxon>
        <taxon>Pseudomonadota</taxon>
        <taxon>Alphaproteobacteria</taxon>
        <taxon>Sphingomonadales</taxon>
        <taxon>Sphingomonadaceae</taxon>
        <taxon>Sphingomonas</taxon>
    </lineage>
</organism>
<dbReference type="PANTHER" id="PTHR32309">
    <property type="entry name" value="TYROSINE-PROTEIN KINASE"/>
    <property type="match status" value="1"/>
</dbReference>
<keyword evidence="13 17" id="KW-0472">Membrane</keyword>